<name>A0ABQ7JWQ6_9FUNG</name>
<reference evidence="1 2" key="1">
    <citation type="journal article" date="2020" name="Fungal Divers.">
        <title>Resolving the Mortierellaceae phylogeny through synthesis of multi-gene phylogenetics and phylogenomics.</title>
        <authorList>
            <person name="Vandepol N."/>
            <person name="Liber J."/>
            <person name="Desiro A."/>
            <person name="Na H."/>
            <person name="Kennedy M."/>
            <person name="Barry K."/>
            <person name="Grigoriev I.V."/>
            <person name="Miller A.N."/>
            <person name="O'Donnell K."/>
            <person name="Stajich J.E."/>
            <person name="Bonito G."/>
        </authorList>
    </citation>
    <scope>NUCLEOTIDE SEQUENCE [LARGE SCALE GENOMIC DNA]</scope>
    <source>
        <strain evidence="1 2">AD045</strain>
    </source>
</reference>
<accession>A0ABQ7JWQ6</accession>
<dbReference type="EMBL" id="JAAAIM010000595">
    <property type="protein sequence ID" value="KAG0286211.1"/>
    <property type="molecule type" value="Genomic_DNA"/>
</dbReference>
<evidence type="ECO:0000313" key="2">
    <source>
        <dbReference type="Proteomes" id="UP001194696"/>
    </source>
</evidence>
<proteinExistence type="predicted"/>
<evidence type="ECO:0000313" key="1">
    <source>
        <dbReference type="EMBL" id="KAG0286211.1"/>
    </source>
</evidence>
<keyword evidence="2" id="KW-1185">Reference proteome</keyword>
<dbReference type="Proteomes" id="UP001194696">
    <property type="component" value="Unassembled WGS sequence"/>
</dbReference>
<sequence length="68" mass="7955">MICANNTIDFDEIDFDEIDFDESDLEDDKDYSRISKIPPEIIAKYDHLIRSVVNNAKEEDCQARRMGK</sequence>
<organism evidence="1 2">
    <name type="scientific">Linnemannia gamsii</name>
    <dbReference type="NCBI Taxonomy" id="64522"/>
    <lineage>
        <taxon>Eukaryota</taxon>
        <taxon>Fungi</taxon>
        <taxon>Fungi incertae sedis</taxon>
        <taxon>Mucoromycota</taxon>
        <taxon>Mortierellomycotina</taxon>
        <taxon>Mortierellomycetes</taxon>
        <taxon>Mortierellales</taxon>
        <taxon>Mortierellaceae</taxon>
        <taxon>Linnemannia</taxon>
    </lineage>
</organism>
<gene>
    <name evidence="1" type="ORF">BGZ96_009642</name>
</gene>
<protein>
    <submittedName>
        <fullName evidence="1">Uncharacterized protein</fullName>
    </submittedName>
</protein>
<comment type="caution">
    <text evidence="1">The sequence shown here is derived from an EMBL/GenBank/DDBJ whole genome shotgun (WGS) entry which is preliminary data.</text>
</comment>